<sequence>MTCATPVGSLSGRERQVLELLADGQLDESIARKLNISVRTCRRIIASLMDRLEARSRFQAGVIAVARGWMEVPSPSGPAVRPSARTRMRRGLTTGAGIGSIVNRS</sequence>
<organism evidence="5 6">
    <name type="scientific">Streptomyces spiralis</name>
    <dbReference type="NCBI Taxonomy" id="66376"/>
    <lineage>
        <taxon>Bacteria</taxon>
        <taxon>Bacillati</taxon>
        <taxon>Actinomycetota</taxon>
        <taxon>Actinomycetes</taxon>
        <taxon>Kitasatosporales</taxon>
        <taxon>Streptomycetaceae</taxon>
        <taxon>Streptomyces</taxon>
    </lineage>
</organism>
<evidence type="ECO:0000256" key="2">
    <source>
        <dbReference type="ARBA" id="ARBA00023125"/>
    </source>
</evidence>
<dbReference type="RefSeq" id="WP_229903589.1">
    <property type="nucleotide sequence ID" value="NZ_JBHMBZ010000005.1"/>
</dbReference>
<dbReference type="PANTHER" id="PTHR44688:SF16">
    <property type="entry name" value="DNA-BINDING TRANSCRIPTIONAL ACTIVATOR DEVR_DOSR"/>
    <property type="match status" value="1"/>
</dbReference>
<keyword evidence="2" id="KW-0238">DNA-binding</keyword>
<dbReference type="SMART" id="SM00421">
    <property type="entry name" value="HTH_LUXR"/>
    <property type="match status" value="1"/>
</dbReference>
<protein>
    <recommendedName>
        <fullName evidence="4">HTH luxR-type domain-containing protein</fullName>
    </recommendedName>
</protein>
<dbReference type="GO" id="GO:0003677">
    <property type="term" value="F:DNA binding"/>
    <property type="evidence" value="ECO:0007669"/>
    <property type="project" value="UniProtKB-KW"/>
</dbReference>
<dbReference type="PANTHER" id="PTHR44688">
    <property type="entry name" value="DNA-BINDING TRANSCRIPTIONAL ACTIVATOR DEVR_DOSR"/>
    <property type="match status" value="1"/>
</dbReference>
<dbReference type="CDD" id="cd06170">
    <property type="entry name" value="LuxR_C_like"/>
    <property type="match status" value="1"/>
</dbReference>
<dbReference type="InterPro" id="IPR016032">
    <property type="entry name" value="Sig_transdc_resp-reg_C-effctor"/>
</dbReference>
<dbReference type="Proteomes" id="UP000641386">
    <property type="component" value="Unassembled WGS sequence"/>
</dbReference>
<dbReference type="EMBL" id="BNBC01000016">
    <property type="protein sequence ID" value="GHE78756.1"/>
    <property type="molecule type" value="Genomic_DNA"/>
</dbReference>
<proteinExistence type="predicted"/>
<dbReference type="SUPFAM" id="SSF46894">
    <property type="entry name" value="C-terminal effector domain of the bipartite response regulators"/>
    <property type="match status" value="1"/>
</dbReference>
<comment type="caution">
    <text evidence="5">The sequence shown here is derived from an EMBL/GenBank/DDBJ whole genome shotgun (WGS) entry which is preliminary data.</text>
</comment>
<evidence type="ECO:0000313" key="6">
    <source>
        <dbReference type="Proteomes" id="UP000641386"/>
    </source>
</evidence>
<evidence type="ECO:0000259" key="4">
    <source>
        <dbReference type="PROSITE" id="PS50043"/>
    </source>
</evidence>
<dbReference type="AlphaFoldDB" id="A0A919A0F8"/>
<evidence type="ECO:0000313" key="5">
    <source>
        <dbReference type="EMBL" id="GHE78756.1"/>
    </source>
</evidence>
<dbReference type="PRINTS" id="PR00038">
    <property type="entry name" value="HTHLUXR"/>
</dbReference>
<keyword evidence="6" id="KW-1185">Reference proteome</keyword>
<feature type="domain" description="HTH luxR-type" evidence="4">
    <location>
        <begin position="1"/>
        <end position="68"/>
    </location>
</feature>
<keyword evidence="1" id="KW-0805">Transcription regulation</keyword>
<dbReference type="PROSITE" id="PS50043">
    <property type="entry name" value="HTH_LUXR_2"/>
    <property type="match status" value="1"/>
</dbReference>
<name>A0A919A0F8_9ACTN</name>
<gene>
    <name evidence="5" type="ORF">GCM10014715_37530</name>
</gene>
<keyword evidence="3" id="KW-0804">Transcription</keyword>
<evidence type="ECO:0000256" key="3">
    <source>
        <dbReference type="ARBA" id="ARBA00023163"/>
    </source>
</evidence>
<dbReference type="Pfam" id="PF00196">
    <property type="entry name" value="GerE"/>
    <property type="match status" value="1"/>
</dbReference>
<dbReference type="Gene3D" id="1.10.10.10">
    <property type="entry name" value="Winged helix-like DNA-binding domain superfamily/Winged helix DNA-binding domain"/>
    <property type="match status" value="1"/>
</dbReference>
<reference evidence="5" key="2">
    <citation type="submission" date="2020-09" db="EMBL/GenBank/DDBJ databases">
        <authorList>
            <person name="Sun Q."/>
            <person name="Ohkuma M."/>
        </authorList>
    </citation>
    <scope>NUCLEOTIDE SEQUENCE</scope>
    <source>
        <strain evidence="5">JCM 3302</strain>
    </source>
</reference>
<evidence type="ECO:0000256" key="1">
    <source>
        <dbReference type="ARBA" id="ARBA00023015"/>
    </source>
</evidence>
<reference evidence="5" key="1">
    <citation type="journal article" date="2014" name="Int. J. Syst. Evol. Microbiol.">
        <title>Complete genome sequence of Corynebacterium casei LMG S-19264T (=DSM 44701T), isolated from a smear-ripened cheese.</title>
        <authorList>
            <consortium name="US DOE Joint Genome Institute (JGI-PGF)"/>
            <person name="Walter F."/>
            <person name="Albersmeier A."/>
            <person name="Kalinowski J."/>
            <person name="Ruckert C."/>
        </authorList>
    </citation>
    <scope>NUCLEOTIDE SEQUENCE</scope>
    <source>
        <strain evidence="5">JCM 3302</strain>
    </source>
</reference>
<accession>A0A919A0F8</accession>
<dbReference type="GO" id="GO:0006355">
    <property type="term" value="P:regulation of DNA-templated transcription"/>
    <property type="evidence" value="ECO:0007669"/>
    <property type="project" value="InterPro"/>
</dbReference>
<dbReference type="InterPro" id="IPR036388">
    <property type="entry name" value="WH-like_DNA-bd_sf"/>
</dbReference>
<dbReference type="InterPro" id="IPR000792">
    <property type="entry name" value="Tscrpt_reg_LuxR_C"/>
</dbReference>